<evidence type="ECO:0000256" key="2">
    <source>
        <dbReference type="ARBA" id="ARBA00022448"/>
    </source>
</evidence>
<feature type="transmembrane region" description="Helical" evidence="6">
    <location>
        <begin position="338"/>
        <end position="357"/>
    </location>
</feature>
<dbReference type="InterPro" id="IPR036259">
    <property type="entry name" value="MFS_trans_sf"/>
</dbReference>
<accession>A0A7X9ZW53</accession>
<gene>
    <name evidence="8" type="ORF">HHL14_05855</name>
</gene>
<evidence type="ECO:0000313" key="9">
    <source>
        <dbReference type="Proteomes" id="UP000583127"/>
    </source>
</evidence>
<evidence type="ECO:0000256" key="1">
    <source>
        <dbReference type="ARBA" id="ARBA00004141"/>
    </source>
</evidence>
<keyword evidence="9" id="KW-1185">Reference proteome</keyword>
<keyword evidence="5 6" id="KW-0472">Membrane</keyword>
<keyword evidence="2" id="KW-0813">Transport</keyword>
<evidence type="ECO:0000313" key="8">
    <source>
        <dbReference type="EMBL" id="NML30351.1"/>
    </source>
</evidence>
<keyword evidence="4 6" id="KW-1133">Transmembrane helix</keyword>
<comment type="subcellular location">
    <subcellularLocation>
        <location evidence="1">Membrane</location>
        <topology evidence="1">Multi-pass membrane protein</topology>
    </subcellularLocation>
</comment>
<dbReference type="FunFam" id="1.20.1250.20:FF:000018">
    <property type="entry name" value="MFS transporter permease"/>
    <property type="match status" value="1"/>
</dbReference>
<keyword evidence="3 6" id="KW-0812">Transmembrane</keyword>
<dbReference type="Pfam" id="PF07690">
    <property type="entry name" value="MFS_1"/>
    <property type="match status" value="1"/>
</dbReference>
<evidence type="ECO:0000256" key="3">
    <source>
        <dbReference type="ARBA" id="ARBA00022692"/>
    </source>
</evidence>
<feature type="transmembrane region" description="Helical" evidence="6">
    <location>
        <begin position="246"/>
        <end position="268"/>
    </location>
</feature>
<dbReference type="InterPro" id="IPR020846">
    <property type="entry name" value="MFS_dom"/>
</dbReference>
<feature type="transmembrane region" description="Helical" evidence="6">
    <location>
        <begin position="119"/>
        <end position="136"/>
    </location>
</feature>
<evidence type="ECO:0000256" key="4">
    <source>
        <dbReference type="ARBA" id="ARBA00022989"/>
    </source>
</evidence>
<evidence type="ECO:0000259" key="7">
    <source>
        <dbReference type="PROSITE" id="PS50850"/>
    </source>
</evidence>
<feature type="transmembrane region" description="Helical" evidence="6">
    <location>
        <begin position="91"/>
        <end position="113"/>
    </location>
</feature>
<feature type="transmembrane region" description="Helical" evidence="6">
    <location>
        <begin position="20"/>
        <end position="38"/>
    </location>
</feature>
<sequence>MTMTASPALDSAIAKARTRLLPFLILMYVLAFIDRANVGFAKNVLQADTGLSDAAFAFGAGIFFVGYALFEVPSNLLMYRFGARIWMSRIMVTWGVVSACTALVDSATSFYVLRTLLGIAEAGFFPGIILFLSNWFPAKTRSQTMGLFYFGFPLALLLGSPVSGLLLDAGNPFGLHPWQWLFVVEGLAASVVGVIAYFYLTDRPGDASWLDADERQALDNALRHEDRQKLAHGPSSVLAALRDSRVLFCSLIYFAVQMSVYGVVFYLPTRIAGLASGGHVGVEVGLLTAIPWIAALIGTFCITRFADRHGHHRRWAAAMLALAALGIAASAMTSSVAVAIAAFCVAAIGFVCVQPLFWTLPTGYLGGAAAAGGIALINSIGNLGGFVAPNLKGLAEHLAGSSRAGMFSLAVVGLIGALLLLTFRFAVASNVNSGSHSVSHRTGPLGERTGH</sequence>
<feature type="transmembrane region" description="Helical" evidence="6">
    <location>
        <begin position="50"/>
        <end position="70"/>
    </location>
</feature>
<dbReference type="InterPro" id="IPR011701">
    <property type="entry name" value="MFS"/>
</dbReference>
<evidence type="ECO:0000256" key="5">
    <source>
        <dbReference type="ARBA" id="ARBA00023136"/>
    </source>
</evidence>
<feature type="transmembrane region" description="Helical" evidence="6">
    <location>
        <begin position="364"/>
        <end position="387"/>
    </location>
</feature>
<dbReference type="PANTHER" id="PTHR43791">
    <property type="entry name" value="PERMEASE-RELATED"/>
    <property type="match status" value="1"/>
</dbReference>
<feature type="domain" description="Major facilitator superfamily (MFS) profile" evidence="7">
    <location>
        <begin position="20"/>
        <end position="428"/>
    </location>
</feature>
<protein>
    <submittedName>
        <fullName evidence="8">MFS transporter</fullName>
    </submittedName>
</protein>
<dbReference type="GO" id="GO:0005886">
    <property type="term" value="C:plasma membrane"/>
    <property type="evidence" value="ECO:0007669"/>
    <property type="project" value="TreeGrafter"/>
</dbReference>
<name>A0A7X9ZW53_9BURK</name>
<feature type="transmembrane region" description="Helical" evidence="6">
    <location>
        <begin position="280"/>
        <end position="303"/>
    </location>
</feature>
<dbReference type="EMBL" id="JABBFZ010000002">
    <property type="protein sequence ID" value="NML30351.1"/>
    <property type="molecule type" value="Genomic_DNA"/>
</dbReference>
<dbReference type="Gene3D" id="1.20.1250.20">
    <property type="entry name" value="MFS general substrate transporter like domains"/>
    <property type="match status" value="2"/>
</dbReference>
<dbReference type="GO" id="GO:0022857">
    <property type="term" value="F:transmembrane transporter activity"/>
    <property type="evidence" value="ECO:0007669"/>
    <property type="project" value="InterPro"/>
</dbReference>
<dbReference type="Proteomes" id="UP000583127">
    <property type="component" value="Unassembled WGS sequence"/>
</dbReference>
<dbReference type="CDD" id="cd17319">
    <property type="entry name" value="MFS_ExuT_GudP_like"/>
    <property type="match status" value="1"/>
</dbReference>
<feature type="transmembrane region" description="Helical" evidence="6">
    <location>
        <begin position="148"/>
        <end position="167"/>
    </location>
</feature>
<dbReference type="RefSeq" id="WP_169496619.1">
    <property type="nucleotide sequence ID" value="NZ_JABBFZ010000002.1"/>
</dbReference>
<feature type="transmembrane region" description="Helical" evidence="6">
    <location>
        <begin position="407"/>
        <end position="427"/>
    </location>
</feature>
<comment type="caution">
    <text evidence="8">The sequence shown here is derived from an EMBL/GenBank/DDBJ whole genome shotgun (WGS) entry which is preliminary data.</text>
</comment>
<dbReference type="SUPFAM" id="SSF103473">
    <property type="entry name" value="MFS general substrate transporter"/>
    <property type="match status" value="1"/>
</dbReference>
<organism evidence="8 9">
    <name type="scientific">Paraburkholderia antibiotica</name>
    <dbReference type="NCBI Taxonomy" id="2728839"/>
    <lineage>
        <taxon>Bacteria</taxon>
        <taxon>Pseudomonadati</taxon>
        <taxon>Pseudomonadota</taxon>
        <taxon>Betaproteobacteria</taxon>
        <taxon>Burkholderiales</taxon>
        <taxon>Burkholderiaceae</taxon>
        <taxon>Paraburkholderia</taxon>
    </lineage>
</organism>
<dbReference type="AlphaFoldDB" id="A0A7X9ZW53"/>
<feature type="transmembrane region" description="Helical" evidence="6">
    <location>
        <begin position="179"/>
        <end position="200"/>
    </location>
</feature>
<evidence type="ECO:0000256" key="6">
    <source>
        <dbReference type="SAM" id="Phobius"/>
    </source>
</evidence>
<feature type="transmembrane region" description="Helical" evidence="6">
    <location>
        <begin position="315"/>
        <end position="332"/>
    </location>
</feature>
<proteinExistence type="predicted"/>
<dbReference type="PANTHER" id="PTHR43791:SF30">
    <property type="entry name" value="INNER MEMBRANE TRANSPORT PROTEIN RHMT"/>
    <property type="match status" value="1"/>
</dbReference>
<reference evidence="8 9" key="1">
    <citation type="submission" date="2020-04" db="EMBL/GenBank/DDBJ databases">
        <title>Paraburkholderia sp. G-4-1-8 isolated from soil.</title>
        <authorList>
            <person name="Dahal R.H."/>
        </authorList>
    </citation>
    <scope>NUCLEOTIDE SEQUENCE [LARGE SCALE GENOMIC DNA]</scope>
    <source>
        <strain evidence="8 9">G-4-1-8</strain>
    </source>
</reference>
<dbReference type="PROSITE" id="PS50850">
    <property type="entry name" value="MFS"/>
    <property type="match status" value="1"/>
</dbReference>